<feature type="non-terminal residue" evidence="1">
    <location>
        <position position="51"/>
    </location>
</feature>
<sequence>RGAIISQYCNRTMQLRRHRQSRPSIQHFPRSARPSIRGYRVETDGAAFEAE</sequence>
<gene>
    <name evidence="1" type="ORF">M9458_022934</name>
</gene>
<name>A0ABD0Q4C7_CIRMR</name>
<evidence type="ECO:0000313" key="2">
    <source>
        <dbReference type="Proteomes" id="UP001529510"/>
    </source>
</evidence>
<keyword evidence="2" id="KW-1185">Reference proteome</keyword>
<dbReference type="EMBL" id="JAMKFB020000011">
    <property type="protein sequence ID" value="KAL0180528.1"/>
    <property type="molecule type" value="Genomic_DNA"/>
</dbReference>
<organism evidence="1 2">
    <name type="scientific">Cirrhinus mrigala</name>
    <name type="common">Mrigala</name>
    <dbReference type="NCBI Taxonomy" id="683832"/>
    <lineage>
        <taxon>Eukaryota</taxon>
        <taxon>Metazoa</taxon>
        <taxon>Chordata</taxon>
        <taxon>Craniata</taxon>
        <taxon>Vertebrata</taxon>
        <taxon>Euteleostomi</taxon>
        <taxon>Actinopterygii</taxon>
        <taxon>Neopterygii</taxon>
        <taxon>Teleostei</taxon>
        <taxon>Ostariophysi</taxon>
        <taxon>Cypriniformes</taxon>
        <taxon>Cyprinidae</taxon>
        <taxon>Labeoninae</taxon>
        <taxon>Labeonini</taxon>
        <taxon>Cirrhinus</taxon>
    </lineage>
</organism>
<reference evidence="1 2" key="1">
    <citation type="submission" date="2024-05" db="EMBL/GenBank/DDBJ databases">
        <title>Genome sequencing and assembly of Indian major carp, Cirrhinus mrigala (Hamilton, 1822).</title>
        <authorList>
            <person name="Mohindra V."/>
            <person name="Chowdhury L.M."/>
            <person name="Lal K."/>
            <person name="Jena J.K."/>
        </authorList>
    </citation>
    <scope>NUCLEOTIDE SEQUENCE [LARGE SCALE GENOMIC DNA]</scope>
    <source>
        <strain evidence="1">CM1030</strain>
        <tissue evidence="1">Blood</tissue>
    </source>
</reference>
<accession>A0ABD0Q4C7</accession>
<protein>
    <submittedName>
        <fullName evidence="1">Uncharacterized protein</fullName>
    </submittedName>
</protein>
<dbReference type="AlphaFoldDB" id="A0ABD0Q4C7"/>
<evidence type="ECO:0000313" key="1">
    <source>
        <dbReference type="EMBL" id="KAL0180528.1"/>
    </source>
</evidence>
<feature type="non-terminal residue" evidence="1">
    <location>
        <position position="1"/>
    </location>
</feature>
<comment type="caution">
    <text evidence="1">The sequence shown here is derived from an EMBL/GenBank/DDBJ whole genome shotgun (WGS) entry which is preliminary data.</text>
</comment>
<proteinExistence type="predicted"/>
<dbReference type="Proteomes" id="UP001529510">
    <property type="component" value="Unassembled WGS sequence"/>
</dbReference>